<keyword evidence="2" id="KW-0812">Transmembrane</keyword>
<dbReference type="AlphaFoldDB" id="A0AAE3JJ90"/>
<protein>
    <submittedName>
        <fullName evidence="5">Gldg family protein</fullName>
    </submittedName>
</protein>
<evidence type="ECO:0000256" key="2">
    <source>
        <dbReference type="SAM" id="Phobius"/>
    </source>
</evidence>
<organism evidence="5 6">
    <name type="scientific">Teretinema zuelzerae</name>
    <dbReference type="NCBI Taxonomy" id="156"/>
    <lineage>
        <taxon>Bacteria</taxon>
        <taxon>Pseudomonadati</taxon>
        <taxon>Spirochaetota</taxon>
        <taxon>Spirochaetia</taxon>
        <taxon>Spirochaetales</taxon>
        <taxon>Treponemataceae</taxon>
        <taxon>Teretinema</taxon>
    </lineage>
</organism>
<feature type="domain" description="ABC-type uncharacterised transport system" evidence="3">
    <location>
        <begin position="322"/>
        <end position="561"/>
    </location>
</feature>
<proteinExistence type="predicted"/>
<dbReference type="Proteomes" id="UP001198163">
    <property type="component" value="Unassembled WGS sequence"/>
</dbReference>
<feature type="region of interest" description="Disordered" evidence="1">
    <location>
        <begin position="551"/>
        <end position="578"/>
    </location>
</feature>
<dbReference type="InterPro" id="IPR019196">
    <property type="entry name" value="ABC_transp_unknown"/>
</dbReference>
<dbReference type="RefSeq" id="WP_230756152.1">
    <property type="nucleotide sequence ID" value="NZ_JAINWA010000003.1"/>
</dbReference>
<evidence type="ECO:0000259" key="3">
    <source>
        <dbReference type="Pfam" id="PF09822"/>
    </source>
</evidence>
<dbReference type="InterPro" id="IPR055396">
    <property type="entry name" value="DUF7088"/>
</dbReference>
<dbReference type="EMBL" id="JAINWA010000003">
    <property type="protein sequence ID" value="MCD1655243.1"/>
    <property type="molecule type" value="Genomic_DNA"/>
</dbReference>
<reference evidence="5" key="1">
    <citation type="submission" date="2021-08" db="EMBL/GenBank/DDBJ databases">
        <title>Comparative analyses of Brucepasteria parasyntrophica and Teretinema zuelzerae.</title>
        <authorList>
            <person name="Song Y."/>
            <person name="Brune A."/>
        </authorList>
    </citation>
    <scope>NUCLEOTIDE SEQUENCE</scope>
    <source>
        <strain evidence="5">DSM 1903</strain>
    </source>
</reference>
<keyword evidence="2" id="KW-1133">Transmembrane helix</keyword>
<evidence type="ECO:0000313" key="6">
    <source>
        <dbReference type="Proteomes" id="UP001198163"/>
    </source>
</evidence>
<evidence type="ECO:0000256" key="1">
    <source>
        <dbReference type="SAM" id="MobiDB-lite"/>
    </source>
</evidence>
<feature type="domain" description="DUF7088" evidence="4">
    <location>
        <begin position="45"/>
        <end position="145"/>
    </location>
</feature>
<comment type="caution">
    <text evidence="5">The sequence shown here is derived from an EMBL/GenBank/DDBJ whole genome shotgun (WGS) entry which is preliminary data.</text>
</comment>
<gene>
    <name evidence="5" type="ORF">K7J14_11120</name>
</gene>
<sequence length="707" mass="76969">MHSFKKFGAWLMGPKSDFLLLVLVIALANLVGARAFFRLDLTSQGSYSLSQASRELVSSLEEPVSVRVYFTKNLPSPYNSVESYLDDLLSEYRGHAKKGRFAYQFLDMEEAENRQQAQAWGLQNVQVQEVKDTEVGLKSAWMGLVLVYGDGAEVLDSLTTTEGLEYRLTTTLGRMIAMNDTLAGLDGKIQLTLYASSSLGKFGIGGFKELPGEVSSALDRVNKRNRNRIVFSSVDPAPLDMDALVGKYGLQKISWAAGRDGTPEGSGLLGLTLEKGDRFISIPLELTRGLFGGYGIRGLETLEDSISGALQSLLSRSVETAYLTGHGEKSLWDARSGAARLQSLVQDRYSLTEYEKVQDVPAAVSSIMINGPRSAFSEDELYALDQFLMRGGNLFLLLDPIAEILPDQQMQMYGAQPTYESIDTGLQKLLTAWGVEFSSSYVMDKACYVARQQGAGDVPLYYVPQLPKEGLNPKHPVSKNLAYVLFLQTGALSAPSLSQGLSFTPLASSSRESWIPEKITSLNPYSIMPPSEDAMESKTLAALIEGTFPSAFASPPTTEIPAEEGEADAGKKQAASPVQSADLSATRHLSSSAQSGRVAIFGSSAITTPSVMDEKGSQPVAILVRNAIDWLNGNSDLIPMRTKGLSLNTLDKTTKAQRDAVRAVNLYGLPAAVILIGFAVWRLRVARRKRIKDQYMPARTHNTEVAE</sequence>
<feature type="transmembrane region" description="Helical" evidence="2">
    <location>
        <begin position="664"/>
        <end position="683"/>
    </location>
</feature>
<dbReference type="Pfam" id="PF23357">
    <property type="entry name" value="DUF7088"/>
    <property type="match status" value="1"/>
</dbReference>
<dbReference type="Pfam" id="PF09822">
    <property type="entry name" value="ABC_transp_aux"/>
    <property type="match status" value="1"/>
</dbReference>
<evidence type="ECO:0000313" key="5">
    <source>
        <dbReference type="EMBL" id="MCD1655243.1"/>
    </source>
</evidence>
<name>A0AAE3JJ90_9SPIR</name>
<accession>A0AAE3JJ90</accession>
<evidence type="ECO:0000259" key="4">
    <source>
        <dbReference type="Pfam" id="PF23357"/>
    </source>
</evidence>
<keyword evidence="6" id="KW-1185">Reference proteome</keyword>
<keyword evidence="2" id="KW-0472">Membrane</keyword>